<dbReference type="AlphaFoldDB" id="A0A9D4QG61"/>
<proteinExistence type="predicted"/>
<accession>A0A9D4QG61</accession>
<feature type="region of interest" description="Disordered" evidence="1">
    <location>
        <begin position="103"/>
        <end position="158"/>
    </location>
</feature>
<name>A0A9D4QG61_RHISA</name>
<keyword evidence="3" id="KW-1185">Reference proteome</keyword>
<organism evidence="2 3">
    <name type="scientific">Rhipicephalus sanguineus</name>
    <name type="common">Brown dog tick</name>
    <name type="synonym">Ixodes sanguineus</name>
    <dbReference type="NCBI Taxonomy" id="34632"/>
    <lineage>
        <taxon>Eukaryota</taxon>
        <taxon>Metazoa</taxon>
        <taxon>Ecdysozoa</taxon>
        <taxon>Arthropoda</taxon>
        <taxon>Chelicerata</taxon>
        <taxon>Arachnida</taxon>
        <taxon>Acari</taxon>
        <taxon>Parasitiformes</taxon>
        <taxon>Ixodida</taxon>
        <taxon>Ixodoidea</taxon>
        <taxon>Ixodidae</taxon>
        <taxon>Rhipicephalinae</taxon>
        <taxon>Rhipicephalus</taxon>
        <taxon>Rhipicephalus</taxon>
    </lineage>
</organism>
<reference evidence="2" key="2">
    <citation type="submission" date="2021-09" db="EMBL/GenBank/DDBJ databases">
        <authorList>
            <person name="Jia N."/>
            <person name="Wang J."/>
            <person name="Shi W."/>
            <person name="Du L."/>
            <person name="Sun Y."/>
            <person name="Zhan W."/>
            <person name="Jiang J."/>
            <person name="Wang Q."/>
            <person name="Zhang B."/>
            <person name="Ji P."/>
            <person name="Sakyi L.B."/>
            <person name="Cui X."/>
            <person name="Yuan T."/>
            <person name="Jiang B."/>
            <person name="Yang W."/>
            <person name="Lam T.T.-Y."/>
            <person name="Chang Q."/>
            <person name="Ding S."/>
            <person name="Wang X."/>
            <person name="Zhu J."/>
            <person name="Ruan X."/>
            <person name="Zhao L."/>
            <person name="Wei J."/>
            <person name="Que T."/>
            <person name="Du C."/>
            <person name="Cheng J."/>
            <person name="Dai P."/>
            <person name="Han X."/>
            <person name="Huang E."/>
            <person name="Gao Y."/>
            <person name="Liu J."/>
            <person name="Shao H."/>
            <person name="Ye R."/>
            <person name="Li L."/>
            <person name="Wei W."/>
            <person name="Wang X."/>
            <person name="Wang C."/>
            <person name="Huo Q."/>
            <person name="Li W."/>
            <person name="Guo W."/>
            <person name="Chen H."/>
            <person name="Chen S."/>
            <person name="Zhou L."/>
            <person name="Zhou L."/>
            <person name="Ni X."/>
            <person name="Tian J."/>
            <person name="Zhou Y."/>
            <person name="Sheng Y."/>
            <person name="Liu T."/>
            <person name="Pan Y."/>
            <person name="Xia L."/>
            <person name="Li J."/>
            <person name="Zhao F."/>
            <person name="Cao W."/>
        </authorList>
    </citation>
    <scope>NUCLEOTIDE SEQUENCE</scope>
    <source>
        <strain evidence="2">Rsan-2018</strain>
        <tissue evidence="2">Larvae</tissue>
    </source>
</reference>
<dbReference type="Proteomes" id="UP000821837">
    <property type="component" value="Chromosome 1"/>
</dbReference>
<evidence type="ECO:0000313" key="2">
    <source>
        <dbReference type="EMBL" id="KAH7981749.1"/>
    </source>
</evidence>
<dbReference type="EMBL" id="JABSTV010001245">
    <property type="protein sequence ID" value="KAH7981749.1"/>
    <property type="molecule type" value="Genomic_DNA"/>
</dbReference>
<reference evidence="2" key="1">
    <citation type="journal article" date="2020" name="Cell">
        <title>Large-Scale Comparative Analyses of Tick Genomes Elucidate Their Genetic Diversity and Vector Capacities.</title>
        <authorList>
            <consortium name="Tick Genome and Microbiome Consortium (TIGMIC)"/>
            <person name="Jia N."/>
            <person name="Wang J."/>
            <person name="Shi W."/>
            <person name="Du L."/>
            <person name="Sun Y."/>
            <person name="Zhan W."/>
            <person name="Jiang J.F."/>
            <person name="Wang Q."/>
            <person name="Zhang B."/>
            <person name="Ji P."/>
            <person name="Bell-Sakyi L."/>
            <person name="Cui X.M."/>
            <person name="Yuan T.T."/>
            <person name="Jiang B.G."/>
            <person name="Yang W.F."/>
            <person name="Lam T.T."/>
            <person name="Chang Q.C."/>
            <person name="Ding S.J."/>
            <person name="Wang X.J."/>
            <person name="Zhu J.G."/>
            <person name="Ruan X.D."/>
            <person name="Zhao L."/>
            <person name="Wei J.T."/>
            <person name="Ye R.Z."/>
            <person name="Que T.C."/>
            <person name="Du C.H."/>
            <person name="Zhou Y.H."/>
            <person name="Cheng J.X."/>
            <person name="Dai P.F."/>
            <person name="Guo W.B."/>
            <person name="Han X.H."/>
            <person name="Huang E.J."/>
            <person name="Li L.F."/>
            <person name="Wei W."/>
            <person name="Gao Y.C."/>
            <person name="Liu J.Z."/>
            <person name="Shao H.Z."/>
            <person name="Wang X."/>
            <person name="Wang C.C."/>
            <person name="Yang T.C."/>
            <person name="Huo Q.B."/>
            <person name="Li W."/>
            <person name="Chen H.Y."/>
            <person name="Chen S.E."/>
            <person name="Zhou L.G."/>
            <person name="Ni X.B."/>
            <person name="Tian J.H."/>
            <person name="Sheng Y."/>
            <person name="Liu T."/>
            <person name="Pan Y.S."/>
            <person name="Xia L.Y."/>
            <person name="Li J."/>
            <person name="Zhao F."/>
            <person name="Cao W.C."/>
        </authorList>
    </citation>
    <scope>NUCLEOTIDE SEQUENCE</scope>
    <source>
        <strain evidence="2">Rsan-2018</strain>
    </source>
</reference>
<evidence type="ECO:0000256" key="1">
    <source>
        <dbReference type="SAM" id="MobiDB-lite"/>
    </source>
</evidence>
<comment type="caution">
    <text evidence="2">The sequence shown here is derived from an EMBL/GenBank/DDBJ whole genome shotgun (WGS) entry which is preliminary data.</text>
</comment>
<sequence>MLRDAAAPTGAPGDSKWKGERTIRQIANASRLPRIPAEDYKVIVRPREELNVSEHRQARMYCCLRNAAGTKKYAEDAAWPPRRKNTSVKQDVSYAGKVTLRETDAARQNTRHFIWPGEGAGSDEEEKKRRPKRHTVSTTTTNELAKQRARTPRDQKAN</sequence>
<gene>
    <name evidence="2" type="ORF">HPB52_000995</name>
</gene>
<dbReference type="VEuPathDB" id="VectorBase:RSAN_050886"/>
<protein>
    <submittedName>
        <fullName evidence="2">Uncharacterized protein</fullName>
    </submittedName>
</protein>
<evidence type="ECO:0000313" key="3">
    <source>
        <dbReference type="Proteomes" id="UP000821837"/>
    </source>
</evidence>